<dbReference type="InParanoid" id="A0A6M4H7Y5"/>
<evidence type="ECO:0000313" key="7">
    <source>
        <dbReference type="EMBL" id="QJR15275.1"/>
    </source>
</evidence>
<evidence type="ECO:0000256" key="3">
    <source>
        <dbReference type="ARBA" id="ARBA00023004"/>
    </source>
</evidence>
<feature type="transmembrane region" description="Helical" evidence="5">
    <location>
        <begin position="232"/>
        <end position="250"/>
    </location>
</feature>
<reference evidence="7 8" key="1">
    <citation type="submission" date="2020-04" db="EMBL/GenBank/DDBJ databases">
        <title>Usitatibacter rugosus gen. nov., sp. nov. and Usitatibacter palustris sp. nov., novel members of Usitatibacteraceae fam. nov. within the order Nitrosomonadales isolated from soil.</title>
        <authorList>
            <person name="Huber K.J."/>
            <person name="Neumann-Schaal M."/>
            <person name="Geppert A."/>
            <person name="Luckner M."/>
            <person name="Wanner G."/>
            <person name="Overmann J."/>
        </authorList>
    </citation>
    <scope>NUCLEOTIDE SEQUENCE [LARGE SCALE GENOMIC DNA]</scope>
    <source>
        <strain evidence="7 8">Swamp67</strain>
    </source>
</reference>
<dbReference type="Pfam" id="PF06181">
    <property type="entry name" value="Urate_ox_N"/>
    <property type="match status" value="1"/>
</dbReference>
<keyword evidence="3 4" id="KW-0408">Iron</keyword>
<feature type="domain" description="Cytochrome c" evidence="6">
    <location>
        <begin position="310"/>
        <end position="391"/>
    </location>
</feature>
<keyword evidence="1 4" id="KW-0349">Heme</keyword>
<dbReference type="Proteomes" id="UP000503096">
    <property type="component" value="Chromosome"/>
</dbReference>
<sequence length="395" mass="42033">MTAQYIWEWLNLLGRSLHVIAGIAWIGASFYFIWLDNHLQAPADPAASDRGVGGELWAVHGGGFYHSQKYRGAPPALPARLHWFKWEAYTTLLSGLFLLAVVYYAQAATMLVDPALNSFGPAGAIAASLAWIIGGFVVYEGLCRSPLARNDRALALVLAVLTAAAAFGLCQVFPGRAAFLHFGAMLGTIMVLNVFVVIIPGQKALVTAAAAGQPVDPKYGQHGKQRSVHNTYFTLPAVFAMISNHYAWIFGAPNNWIWLIVISVAGALIRVWFVMRHKGTPSPWPLVGAALLLAVTAYGLRPQASGASTITTARAQAIVAERCVSCHATSPSFAGLTAAPKGVVLETPAQLAAQAVNARAQLASRAMPPGNLTGLTDAERSELIAWIDAGARDGR</sequence>
<evidence type="ECO:0000313" key="8">
    <source>
        <dbReference type="Proteomes" id="UP000503096"/>
    </source>
</evidence>
<feature type="transmembrane region" description="Helical" evidence="5">
    <location>
        <begin position="119"/>
        <end position="142"/>
    </location>
</feature>
<dbReference type="EMBL" id="CP053073">
    <property type="protein sequence ID" value="QJR15275.1"/>
    <property type="molecule type" value="Genomic_DNA"/>
</dbReference>
<keyword evidence="2 4" id="KW-0479">Metal-binding</keyword>
<keyword evidence="8" id="KW-1185">Reference proteome</keyword>
<dbReference type="SUPFAM" id="SSF46626">
    <property type="entry name" value="Cytochrome c"/>
    <property type="match status" value="1"/>
</dbReference>
<keyword evidence="5" id="KW-0812">Transmembrane</keyword>
<dbReference type="RefSeq" id="WP_171162414.1">
    <property type="nucleotide sequence ID" value="NZ_CP053073.1"/>
</dbReference>
<dbReference type="InterPro" id="IPR036909">
    <property type="entry name" value="Cyt_c-like_dom_sf"/>
</dbReference>
<name>A0A6M4H7Y5_9PROT</name>
<proteinExistence type="predicted"/>
<evidence type="ECO:0000256" key="1">
    <source>
        <dbReference type="ARBA" id="ARBA00022617"/>
    </source>
</evidence>
<feature type="transmembrane region" description="Helical" evidence="5">
    <location>
        <begin position="12"/>
        <end position="34"/>
    </location>
</feature>
<evidence type="ECO:0000256" key="4">
    <source>
        <dbReference type="PROSITE-ProRule" id="PRU00433"/>
    </source>
</evidence>
<keyword evidence="5" id="KW-1133">Transmembrane helix</keyword>
<dbReference type="PROSITE" id="PS51007">
    <property type="entry name" value="CYTC"/>
    <property type="match status" value="1"/>
</dbReference>
<dbReference type="GO" id="GO:0020037">
    <property type="term" value="F:heme binding"/>
    <property type="evidence" value="ECO:0007669"/>
    <property type="project" value="InterPro"/>
</dbReference>
<evidence type="ECO:0000256" key="5">
    <source>
        <dbReference type="SAM" id="Phobius"/>
    </source>
</evidence>
<dbReference type="AlphaFoldDB" id="A0A6M4H7Y5"/>
<gene>
    <name evidence="7" type="ORF">DSM104440_02092</name>
</gene>
<dbReference type="Gene3D" id="1.10.760.10">
    <property type="entry name" value="Cytochrome c-like domain"/>
    <property type="match status" value="1"/>
</dbReference>
<accession>A0A6M4H7Y5</accession>
<keyword evidence="5" id="KW-0472">Membrane</keyword>
<dbReference type="KEGG" id="upl:DSM104440_02092"/>
<feature type="transmembrane region" description="Helical" evidence="5">
    <location>
        <begin position="88"/>
        <end position="107"/>
    </location>
</feature>
<feature type="transmembrane region" description="Helical" evidence="5">
    <location>
        <begin position="154"/>
        <end position="174"/>
    </location>
</feature>
<dbReference type="GO" id="GO:0009055">
    <property type="term" value="F:electron transfer activity"/>
    <property type="evidence" value="ECO:0007669"/>
    <property type="project" value="InterPro"/>
</dbReference>
<feature type="transmembrane region" description="Helical" evidence="5">
    <location>
        <begin position="180"/>
        <end position="199"/>
    </location>
</feature>
<dbReference type="InterPro" id="IPR009056">
    <property type="entry name" value="Cyt_c-like_dom"/>
</dbReference>
<feature type="transmembrane region" description="Helical" evidence="5">
    <location>
        <begin position="256"/>
        <end position="275"/>
    </location>
</feature>
<protein>
    <recommendedName>
        <fullName evidence="6">Cytochrome c domain-containing protein</fullName>
    </recommendedName>
</protein>
<organism evidence="7 8">
    <name type="scientific">Usitatibacter palustris</name>
    <dbReference type="NCBI Taxonomy" id="2732487"/>
    <lineage>
        <taxon>Bacteria</taxon>
        <taxon>Pseudomonadati</taxon>
        <taxon>Pseudomonadota</taxon>
        <taxon>Betaproteobacteria</taxon>
        <taxon>Nitrosomonadales</taxon>
        <taxon>Usitatibacteraceae</taxon>
        <taxon>Usitatibacter</taxon>
    </lineage>
</organism>
<evidence type="ECO:0000256" key="2">
    <source>
        <dbReference type="ARBA" id="ARBA00022723"/>
    </source>
</evidence>
<dbReference type="InterPro" id="IPR010389">
    <property type="entry name" value="Urate_ox_N"/>
</dbReference>
<evidence type="ECO:0000259" key="6">
    <source>
        <dbReference type="PROSITE" id="PS51007"/>
    </source>
</evidence>
<dbReference type="GO" id="GO:0046872">
    <property type="term" value="F:metal ion binding"/>
    <property type="evidence" value="ECO:0007669"/>
    <property type="project" value="UniProtKB-KW"/>
</dbReference>